<evidence type="ECO:0000313" key="2">
    <source>
        <dbReference type="Proteomes" id="UP000732377"/>
    </source>
</evidence>
<name>A0A953LIB4_SYMTR</name>
<dbReference type="EMBL" id="PIUK01000134">
    <property type="protein sequence ID" value="MBY6277071.1"/>
    <property type="molecule type" value="Genomic_DNA"/>
</dbReference>
<proteinExistence type="predicted"/>
<evidence type="ECO:0000313" key="1">
    <source>
        <dbReference type="EMBL" id="MBY6277071.1"/>
    </source>
</evidence>
<dbReference type="InterPro" id="IPR027417">
    <property type="entry name" value="P-loop_NTPase"/>
</dbReference>
<reference evidence="1" key="1">
    <citation type="submission" date="2017-11" db="EMBL/GenBank/DDBJ databases">
        <title>Three new genomes from thermophilic consortium.</title>
        <authorList>
            <person name="Quaggio R."/>
            <person name="Amgarten D."/>
            <person name="Setubal J.C."/>
        </authorList>
    </citation>
    <scope>NUCLEOTIDE SEQUENCE</scope>
    <source>
        <strain evidence="1">ZCTH01-B2</strain>
    </source>
</reference>
<sequence length="129" mass="13798">MNGQQTQAAHVHLPRSHLTARLQEGLTRRLTVLLAPAGYGKTSALRAFVGAAGLPVLWLDRPFETEWRGFLQQLGEGVARELRGGTSLVRALYGGGLPEDPLPLLLADLSAVAGDHVLGFDDLRPVPGD</sequence>
<protein>
    <recommendedName>
        <fullName evidence="3">LuxR family transcriptional regulator</fullName>
    </recommendedName>
</protein>
<dbReference type="Proteomes" id="UP000732377">
    <property type="component" value="Unassembled WGS sequence"/>
</dbReference>
<dbReference type="SUPFAM" id="SSF52540">
    <property type="entry name" value="P-loop containing nucleoside triphosphate hydrolases"/>
    <property type="match status" value="1"/>
</dbReference>
<dbReference type="AlphaFoldDB" id="A0A953LIB4"/>
<feature type="non-terminal residue" evidence="1">
    <location>
        <position position="129"/>
    </location>
</feature>
<accession>A0A953LIB4</accession>
<evidence type="ECO:0008006" key="3">
    <source>
        <dbReference type="Google" id="ProtNLM"/>
    </source>
</evidence>
<organism evidence="1 2">
    <name type="scientific">Symbiobacterium thermophilum</name>
    <dbReference type="NCBI Taxonomy" id="2734"/>
    <lineage>
        <taxon>Bacteria</taxon>
        <taxon>Bacillati</taxon>
        <taxon>Bacillota</taxon>
        <taxon>Clostridia</taxon>
        <taxon>Eubacteriales</taxon>
        <taxon>Symbiobacteriaceae</taxon>
        <taxon>Symbiobacterium</taxon>
    </lineage>
</organism>
<comment type="caution">
    <text evidence="1">The sequence shown here is derived from an EMBL/GenBank/DDBJ whole genome shotgun (WGS) entry which is preliminary data.</text>
</comment>
<gene>
    <name evidence="1" type="ORF">CWE10_12810</name>
</gene>